<proteinExistence type="predicted"/>
<keyword evidence="6" id="KW-0175">Coiled coil</keyword>
<accession>A0A5B7FAJ1</accession>
<sequence length="568" mass="65979">MQDLLVESVTHEAHMGHLVEMVRKVGDSVTCTHLETRVSSHHQRNTSLRQEVSRLLERLEEMHVHWAAYQTQMDQLQEWCSQAKASLENIDLTPQDQQKLKEQFNQIWNLRAQFDSQSVLLNECMDHFDKSVGLVNMTDETNQRHFLSQFRTEWNELEELLHGKEKELHKIQIQVVPVPQLLSETQDTLTFVEEALQNIDTNITSVQQLRDIQENYKVLRIKIMNSKGNLDYLTEVSSEDEEQDQDLMDNLGKLSLTCQELIHTIQQRIASLEYTLDNVQKTVSRVERISLTMKHLKSTLERCQAIDKEGEQILKAAFHSCQTIHGSVSRTEGDITKVKQSMENLSQDPHHPCHLTELSTQIDTLEEELKSLSECIKETRENLKSRLEIWQKFMSTSDAVDGFLQEVEYLLESAVDLPSSINMDALRKHVEDLQSLQESMTTNETLLEMLKSRAVQVEKNHSVETQLVRWNNVSQKLESVILRYETALELWNQFSTVQEEVRVWVESKITMVVSLQSRGITHEHRAQIQGLVFMLVWPCLHIYTYPIFLEDYVHSLLTPLPHSNCSKS</sequence>
<dbReference type="PANTHER" id="PTHR47535">
    <property type="entry name" value="MUSCLE-SPECIFIC PROTEIN 300 KDA, ISOFORM G"/>
    <property type="match status" value="1"/>
</dbReference>
<dbReference type="EMBL" id="VSRR010005318">
    <property type="protein sequence ID" value="MPC42123.1"/>
    <property type="molecule type" value="Genomic_DNA"/>
</dbReference>
<dbReference type="GO" id="GO:0051015">
    <property type="term" value="F:actin filament binding"/>
    <property type="evidence" value="ECO:0007669"/>
    <property type="project" value="TreeGrafter"/>
</dbReference>
<keyword evidence="5" id="KW-0472">Membrane</keyword>
<dbReference type="OrthoDB" id="18740at2759"/>
<name>A0A5B7FAJ1_PORTR</name>
<evidence type="ECO:0000256" key="6">
    <source>
        <dbReference type="SAM" id="Coils"/>
    </source>
</evidence>
<protein>
    <submittedName>
        <fullName evidence="7">Nesprin-1</fullName>
    </submittedName>
</protein>
<evidence type="ECO:0000313" key="8">
    <source>
        <dbReference type="Proteomes" id="UP000324222"/>
    </source>
</evidence>
<evidence type="ECO:0000256" key="1">
    <source>
        <dbReference type="ARBA" id="ARBA00004370"/>
    </source>
</evidence>
<dbReference type="Gene3D" id="1.20.58.60">
    <property type="match status" value="2"/>
</dbReference>
<comment type="caution">
    <text evidence="7">The sequence shown here is derived from an EMBL/GenBank/DDBJ whole genome shotgun (WGS) entry which is preliminary data.</text>
</comment>
<dbReference type="InterPro" id="IPR052403">
    <property type="entry name" value="LINC-complex_assoc"/>
</dbReference>
<evidence type="ECO:0000256" key="2">
    <source>
        <dbReference type="ARBA" id="ARBA00022692"/>
    </source>
</evidence>
<evidence type="ECO:0000256" key="4">
    <source>
        <dbReference type="ARBA" id="ARBA00022989"/>
    </source>
</evidence>
<dbReference type="AlphaFoldDB" id="A0A5B7FAJ1"/>
<dbReference type="GO" id="GO:0007097">
    <property type="term" value="P:nuclear migration"/>
    <property type="evidence" value="ECO:0007669"/>
    <property type="project" value="TreeGrafter"/>
</dbReference>
<evidence type="ECO:0000256" key="5">
    <source>
        <dbReference type="ARBA" id="ARBA00023136"/>
    </source>
</evidence>
<comment type="subcellular location">
    <subcellularLocation>
        <location evidence="1">Membrane</location>
    </subcellularLocation>
</comment>
<dbReference type="GO" id="GO:0034993">
    <property type="term" value="C:meiotic nuclear membrane microtubule tethering complex"/>
    <property type="evidence" value="ECO:0007669"/>
    <property type="project" value="TreeGrafter"/>
</dbReference>
<reference evidence="7 8" key="1">
    <citation type="submission" date="2019-05" db="EMBL/GenBank/DDBJ databases">
        <title>Another draft genome of Portunus trituberculatus and its Hox gene families provides insights of decapod evolution.</title>
        <authorList>
            <person name="Jeong J.-H."/>
            <person name="Song I."/>
            <person name="Kim S."/>
            <person name="Choi T."/>
            <person name="Kim D."/>
            <person name="Ryu S."/>
            <person name="Kim W."/>
        </authorList>
    </citation>
    <scope>NUCLEOTIDE SEQUENCE [LARGE SCALE GENOMIC DNA]</scope>
    <source>
        <tissue evidence="7">Muscle</tissue>
    </source>
</reference>
<keyword evidence="2" id="KW-0812">Transmembrane</keyword>
<keyword evidence="4" id="KW-1133">Transmembrane helix</keyword>
<organism evidence="7 8">
    <name type="scientific">Portunus trituberculatus</name>
    <name type="common">Swimming crab</name>
    <name type="synonym">Neptunus trituberculatus</name>
    <dbReference type="NCBI Taxonomy" id="210409"/>
    <lineage>
        <taxon>Eukaryota</taxon>
        <taxon>Metazoa</taxon>
        <taxon>Ecdysozoa</taxon>
        <taxon>Arthropoda</taxon>
        <taxon>Crustacea</taxon>
        <taxon>Multicrustacea</taxon>
        <taxon>Malacostraca</taxon>
        <taxon>Eumalacostraca</taxon>
        <taxon>Eucarida</taxon>
        <taxon>Decapoda</taxon>
        <taxon>Pleocyemata</taxon>
        <taxon>Brachyura</taxon>
        <taxon>Eubrachyura</taxon>
        <taxon>Portunoidea</taxon>
        <taxon>Portunidae</taxon>
        <taxon>Portuninae</taxon>
        <taxon>Portunus</taxon>
    </lineage>
</organism>
<dbReference type="GO" id="GO:0005737">
    <property type="term" value="C:cytoplasm"/>
    <property type="evidence" value="ECO:0007669"/>
    <property type="project" value="TreeGrafter"/>
</dbReference>
<keyword evidence="8" id="KW-1185">Reference proteome</keyword>
<keyword evidence="3" id="KW-0677">Repeat</keyword>
<dbReference type="SUPFAM" id="SSF46966">
    <property type="entry name" value="Spectrin repeat"/>
    <property type="match status" value="3"/>
</dbReference>
<dbReference type="Proteomes" id="UP000324222">
    <property type="component" value="Unassembled WGS sequence"/>
</dbReference>
<gene>
    <name evidence="7" type="primary">SYNE1_2</name>
    <name evidence="7" type="ORF">E2C01_035737</name>
</gene>
<evidence type="ECO:0000313" key="7">
    <source>
        <dbReference type="EMBL" id="MPC42123.1"/>
    </source>
</evidence>
<evidence type="ECO:0000256" key="3">
    <source>
        <dbReference type="ARBA" id="ARBA00022737"/>
    </source>
</evidence>
<feature type="coiled-coil region" evidence="6">
    <location>
        <begin position="355"/>
        <end position="382"/>
    </location>
</feature>
<dbReference type="PANTHER" id="PTHR47535:SF1">
    <property type="entry name" value="NESPRIN-1"/>
    <property type="match status" value="1"/>
</dbReference>
<dbReference type="GO" id="GO:0005640">
    <property type="term" value="C:nuclear outer membrane"/>
    <property type="evidence" value="ECO:0007669"/>
    <property type="project" value="TreeGrafter"/>
</dbReference>